<accession>A0A1C6RDT5</accession>
<feature type="domain" description="HTH cro/C1-type" evidence="1">
    <location>
        <begin position="25"/>
        <end position="80"/>
    </location>
</feature>
<name>A0A1C6RDT5_9ACTN</name>
<dbReference type="EMBL" id="FMHU01000001">
    <property type="protein sequence ID" value="SCL15315.1"/>
    <property type="molecule type" value="Genomic_DNA"/>
</dbReference>
<dbReference type="InterPro" id="IPR001387">
    <property type="entry name" value="Cro/C1-type_HTH"/>
</dbReference>
<dbReference type="Pfam" id="PF19054">
    <property type="entry name" value="DUF5753"/>
    <property type="match status" value="1"/>
</dbReference>
<gene>
    <name evidence="2" type="ORF">GA0074694_1152</name>
</gene>
<dbReference type="GO" id="GO:0003677">
    <property type="term" value="F:DNA binding"/>
    <property type="evidence" value="ECO:0007669"/>
    <property type="project" value="InterPro"/>
</dbReference>
<evidence type="ECO:0000259" key="1">
    <source>
        <dbReference type="SMART" id="SM00530"/>
    </source>
</evidence>
<dbReference type="InterPro" id="IPR043917">
    <property type="entry name" value="DUF5753"/>
</dbReference>
<dbReference type="RefSeq" id="WP_245714548.1">
    <property type="nucleotide sequence ID" value="NZ_FMHU01000001.1"/>
</dbReference>
<keyword evidence="3" id="KW-1185">Reference proteome</keyword>
<protein>
    <submittedName>
        <fullName evidence="2">Helix-turn-helix domain-containing protein</fullName>
    </submittedName>
</protein>
<dbReference type="Gene3D" id="1.10.260.40">
    <property type="entry name" value="lambda repressor-like DNA-binding domains"/>
    <property type="match status" value="1"/>
</dbReference>
<dbReference type="AlphaFoldDB" id="A0A1C6RDT5"/>
<dbReference type="SMART" id="SM00530">
    <property type="entry name" value="HTH_XRE"/>
    <property type="match status" value="1"/>
</dbReference>
<sequence>MFTTLEVDVARASGPTIARWQLGRELHRLREAAKVSHKEIAAELGCSESKIYKIESGAVGVSRADVIVMLTRYGVEDERARHTALELQRQGKERGWWAKFGQLPNPYSMYIGLESAATAVRNFELAVVPGLLQTEAYAYAITSAAWPGQTEEARRRVEVRMTRQTCLTEEPALKFWGIVDEGVLRRQTGGPDVMRRQLHHLIEMSDRPNIELQVLPFSEGWHPGTVGSFSILEFPEDIHSPVVYVVSQAGDAYLEREDDLRRVTLTYTHLHAAALSVNKSRDLIAAIAKDMT</sequence>
<dbReference type="STRING" id="47866.GA0074694_1152"/>
<evidence type="ECO:0000313" key="3">
    <source>
        <dbReference type="Proteomes" id="UP000198906"/>
    </source>
</evidence>
<dbReference type="CDD" id="cd00093">
    <property type="entry name" value="HTH_XRE"/>
    <property type="match status" value="1"/>
</dbReference>
<evidence type="ECO:0000313" key="2">
    <source>
        <dbReference type="EMBL" id="SCL15315.1"/>
    </source>
</evidence>
<organism evidence="2 3">
    <name type="scientific">Micromonospora inyonensis</name>
    <dbReference type="NCBI Taxonomy" id="47866"/>
    <lineage>
        <taxon>Bacteria</taxon>
        <taxon>Bacillati</taxon>
        <taxon>Actinomycetota</taxon>
        <taxon>Actinomycetes</taxon>
        <taxon>Micromonosporales</taxon>
        <taxon>Micromonosporaceae</taxon>
        <taxon>Micromonospora</taxon>
    </lineage>
</organism>
<dbReference type="Pfam" id="PF13560">
    <property type="entry name" value="HTH_31"/>
    <property type="match status" value="1"/>
</dbReference>
<proteinExistence type="predicted"/>
<dbReference type="SUPFAM" id="SSF47413">
    <property type="entry name" value="lambda repressor-like DNA-binding domains"/>
    <property type="match status" value="1"/>
</dbReference>
<reference evidence="3" key="1">
    <citation type="submission" date="2016-06" db="EMBL/GenBank/DDBJ databases">
        <authorList>
            <person name="Varghese N."/>
        </authorList>
    </citation>
    <scope>NUCLEOTIDE SEQUENCE [LARGE SCALE GENOMIC DNA]</scope>
    <source>
        <strain evidence="3">DSM 46123</strain>
    </source>
</reference>
<dbReference type="Proteomes" id="UP000198906">
    <property type="component" value="Unassembled WGS sequence"/>
</dbReference>
<dbReference type="InterPro" id="IPR010982">
    <property type="entry name" value="Lambda_DNA-bd_dom_sf"/>
</dbReference>